<accession>A0A3M7RXA3</accession>
<dbReference type="Proteomes" id="UP000276133">
    <property type="component" value="Unassembled WGS sequence"/>
</dbReference>
<dbReference type="AlphaFoldDB" id="A0A3M7RXA3"/>
<proteinExistence type="predicted"/>
<evidence type="ECO:0000313" key="1">
    <source>
        <dbReference type="EMBL" id="RNA28191.1"/>
    </source>
</evidence>
<sequence>METLFLGINCGLKELKNLVCKSIPCHLEFHEIKIFSSDRSILLTIKKFFELLLSISGDFDCPEVLH</sequence>
<evidence type="ECO:0000313" key="2">
    <source>
        <dbReference type="Proteomes" id="UP000276133"/>
    </source>
</evidence>
<reference evidence="1 2" key="1">
    <citation type="journal article" date="2018" name="Sci. Rep.">
        <title>Genomic signatures of local adaptation to the degree of environmental predictability in rotifers.</title>
        <authorList>
            <person name="Franch-Gras L."/>
            <person name="Hahn C."/>
            <person name="Garcia-Roger E.M."/>
            <person name="Carmona M.J."/>
            <person name="Serra M."/>
            <person name="Gomez A."/>
        </authorList>
    </citation>
    <scope>NUCLEOTIDE SEQUENCE [LARGE SCALE GENOMIC DNA]</scope>
    <source>
        <strain evidence="1">HYR1</strain>
    </source>
</reference>
<keyword evidence="2" id="KW-1185">Reference proteome</keyword>
<protein>
    <submittedName>
        <fullName evidence="1">Uncharacterized protein</fullName>
    </submittedName>
</protein>
<comment type="caution">
    <text evidence="1">The sequence shown here is derived from an EMBL/GenBank/DDBJ whole genome shotgun (WGS) entry which is preliminary data.</text>
</comment>
<name>A0A3M7RXA3_BRAPC</name>
<organism evidence="1 2">
    <name type="scientific">Brachionus plicatilis</name>
    <name type="common">Marine rotifer</name>
    <name type="synonym">Brachionus muelleri</name>
    <dbReference type="NCBI Taxonomy" id="10195"/>
    <lineage>
        <taxon>Eukaryota</taxon>
        <taxon>Metazoa</taxon>
        <taxon>Spiralia</taxon>
        <taxon>Gnathifera</taxon>
        <taxon>Rotifera</taxon>
        <taxon>Eurotatoria</taxon>
        <taxon>Monogononta</taxon>
        <taxon>Pseudotrocha</taxon>
        <taxon>Ploima</taxon>
        <taxon>Brachionidae</taxon>
        <taxon>Brachionus</taxon>
    </lineage>
</organism>
<gene>
    <name evidence="1" type="ORF">BpHYR1_054092</name>
</gene>
<dbReference type="EMBL" id="REGN01002424">
    <property type="protein sequence ID" value="RNA28191.1"/>
    <property type="molecule type" value="Genomic_DNA"/>
</dbReference>